<feature type="signal peptide" evidence="1">
    <location>
        <begin position="1"/>
        <end position="30"/>
    </location>
</feature>
<feature type="chain" id="PRO_5009434481" description="Sel1 repeat family protein" evidence="1">
    <location>
        <begin position="31"/>
        <end position="191"/>
    </location>
</feature>
<dbReference type="OrthoDB" id="6687494at2"/>
<gene>
    <name evidence="2" type="ORF">A6M23_16290</name>
    <name evidence="3" type="ORF">A6P07_11095</name>
</gene>
<evidence type="ECO:0000256" key="1">
    <source>
        <dbReference type="SAM" id="SignalP"/>
    </source>
</evidence>
<dbReference type="InterPro" id="IPR052945">
    <property type="entry name" value="Mitotic_Regulator"/>
</dbReference>
<dbReference type="InterPro" id="IPR006597">
    <property type="entry name" value="Sel1-like"/>
</dbReference>
<dbReference type="PANTHER" id="PTHR43628">
    <property type="entry name" value="ACTIVATOR OF C KINASE PROTEIN 1-RELATED"/>
    <property type="match status" value="1"/>
</dbReference>
<comment type="caution">
    <text evidence="3">The sequence shown here is derived from an EMBL/GenBank/DDBJ whole genome shotgun (WGS) entry which is preliminary data.</text>
</comment>
<dbReference type="Pfam" id="PF08238">
    <property type="entry name" value="Sel1"/>
    <property type="match status" value="3"/>
</dbReference>
<dbReference type="STRING" id="930.GCA_002079865_02396"/>
<protein>
    <recommendedName>
        <fullName evidence="6">Sel1 repeat family protein</fullName>
    </recommendedName>
</protein>
<organism evidence="3 4">
    <name type="scientific">Acidithiobacillus thiooxidans</name>
    <name type="common">Thiobacillus thiooxidans</name>
    <dbReference type="NCBI Taxonomy" id="930"/>
    <lineage>
        <taxon>Bacteria</taxon>
        <taxon>Pseudomonadati</taxon>
        <taxon>Pseudomonadota</taxon>
        <taxon>Acidithiobacillia</taxon>
        <taxon>Acidithiobacillales</taxon>
        <taxon>Acidithiobacillaceae</taxon>
        <taxon>Acidithiobacillus</taxon>
    </lineage>
</organism>
<name>A0A1C2I7C3_ACITH</name>
<accession>A0A1C2I7C3</accession>
<sequence length="191" mass="20445">MPAHRLFSNPAVLACSAAAFLLLAAPLANAQTTANKAEMEDSASSQPTDLTTAKLENSIGTRCALGDGVPQNYTLAAQWFEKSAMHGYGKAEYNLGMQYYFGQGVPKDLIKAAYWWNKAAELGVSAAQYNLGNLYFMGQGVPQDYAKAALWWHKAAEAGNTQATKNLEVLARAVPINKTASAVPVADKKAE</sequence>
<dbReference type="AlphaFoldDB" id="A0A1C2I7C3"/>
<evidence type="ECO:0000313" key="3">
    <source>
        <dbReference type="EMBL" id="OCX71868.1"/>
    </source>
</evidence>
<dbReference type="EMBL" id="LWRY01000237">
    <property type="protein sequence ID" value="OCX69047.1"/>
    <property type="molecule type" value="Genomic_DNA"/>
</dbReference>
<dbReference type="Proteomes" id="UP000095008">
    <property type="component" value="Unassembled WGS sequence"/>
</dbReference>
<dbReference type="SMART" id="SM00671">
    <property type="entry name" value="SEL1"/>
    <property type="match status" value="3"/>
</dbReference>
<dbReference type="Gene3D" id="1.25.40.10">
    <property type="entry name" value="Tetratricopeptide repeat domain"/>
    <property type="match status" value="1"/>
</dbReference>
<evidence type="ECO:0000313" key="5">
    <source>
        <dbReference type="Proteomes" id="UP000095008"/>
    </source>
</evidence>
<evidence type="ECO:0008006" key="6">
    <source>
        <dbReference type="Google" id="ProtNLM"/>
    </source>
</evidence>
<proteinExistence type="predicted"/>
<keyword evidence="5" id="KW-1185">Reference proteome</keyword>
<dbReference type="PANTHER" id="PTHR43628:SF1">
    <property type="entry name" value="CHITIN SYNTHASE REGULATORY FACTOR 2-RELATED"/>
    <property type="match status" value="1"/>
</dbReference>
<evidence type="ECO:0000313" key="2">
    <source>
        <dbReference type="EMBL" id="OCX69047.1"/>
    </source>
</evidence>
<dbReference type="InterPro" id="IPR011990">
    <property type="entry name" value="TPR-like_helical_dom_sf"/>
</dbReference>
<dbReference type="Proteomes" id="UP000094893">
    <property type="component" value="Unassembled WGS sequence"/>
</dbReference>
<reference evidence="3 4" key="1">
    <citation type="journal article" date="2016" name="Int. J. Mol. Sci.">
        <title>Comparative genomics of the extreme acidophile Acidithiobacillus thiooxidans reveals intraspecific divergence and niche adaptation.</title>
        <authorList>
            <person name="Zhang X."/>
            <person name="Feng X."/>
            <person name="Tao J."/>
            <person name="Ma L."/>
            <person name="Xiao Y."/>
            <person name="Liang Y."/>
            <person name="Liu X."/>
            <person name="Yin H."/>
        </authorList>
    </citation>
    <scope>NUCLEOTIDE SEQUENCE [LARGE SCALE GENOMIC DNA]</scope>
    <source>
        <strain evidence="3 4">A02</strain>
        <strain evidence="2">DXS-W</strain>
    </source>
</reference>
<keyword evidence="1" id="KW-0732">Signal</keyword>
<dbReference type="RefSeq" id="WP_024894704.1">
    <property type="nucleotide sequence ID" value="NZ_JAAOMO010000235.1"/>
</dbReference>
<evidence type="ECO:0000313" key="4">
    <source>
        <dbReference type="Proteomes" id="UP000094893"/>
    </source>
</evidence>
<dbReference type="SUPFAM" id="SSF81901">
    <property type="entry name" value="HCP-like"/>
    <property type="match status" value="1"/>
</dbReference>
<dbReference type="EMBL" id="LWSA01000155">
    <property type="protein sequence ID" value="OCX71868.1"/>
    <property type="molecule type" value="Genomic_DNA"/>
</dbReference>